<organism evidence="3 4">
    <name type="scientific">Neorhizobium lilium</name>
    <dbReference type="NCBI Taxonomy" id="2503024"/>
    <lineage>
        <taxon>Bacteria</taxon>
        <taxon>Pseudomonadati</taxon>
        <taxon>Pseudomonadota</taxon>
        <taxon>Alphaproteobacteria</taxon>
        <taxon>Hyphomicrobiales</taxon>
        <taxon>Rhizobiaceae</taxon>
        <taxon>Rhizobium/Agrobacterium group</taxon>
        <taxon>Neorhizobium</taxon>
    </lineage>
</organism>
<dbReference type="RefSeq" id="WP_128443260.1">
    <property type="nucleotide sequence ID" value="NZ_SBIP01000002.1"/>
</dbReference>
<evidence type="ECO:0000313" key="4">
    <source>
        <dbReference type="Proteomes" id="UP000287687"/>
    </source>
</evidence>
<accession>A0A3S3U0V0</accession>
<dbReference type="AlphaFoldDB" id="A0A3S3U0V0"/>
<gene>
    <name evidence="3" type="ORF">EPK99_12090</name>
</gene>
<feature type="transmembrane region" description="Helical" evidence="1">
    <location>
        <begin position="37"/>
        <end position="61"/>
    </location>
</feature>
<dbReference type="EMBL" id="SBIP01000002">
    <property type="protein sequence ID" value="RWX79286.1"/>
    <property type="molecule type" value="Genomic_DNA"/>
</dbReference>
<evidence type="ECO:0000259" key="2">
    <source>
        <dbReference type="Pfam" id="PF13548"/>
    </source>
</evidence>
<dbReference type="InterPro" id="IPR025196">
    <property type="entry name" value="DUF4126"/>
</dbReference>
<dbReference type="Pfam" id="PF13548">
    <property type="entry name" value="DUF4126"/>
    <property type="match status" value="1"/>
</dbReference>
<feature type="domain" description="DUF4126" evidence="2">
    <location>
        <begin position="5"/>
        <end position="149"/>
    </location>
</feature>
<proteinExistence type="predicted"/>
<reference evidence="3 4" key="1">
    <citation type="submission" date="2019-01" db="EMBL/GenBank/DDBJ databases">
        <title>The draft genome of Rhizobium sp. 24NR.</title>
        <authorList>
            <person name="Liu L."/>
            <person name="Liang L."/>
            <person name="Shi S."/>
            <person name="Xu L."/>
            <person name="Wang X."/>
            <person name="Li L."/>
            <person name="Zhang X."/>
        </authorList>
    </citation>
    <scope>NUCLEOTIDE SEQUENCE [LARGE SCALE GENOMIC DNA]</scope>
    <source>
        <strain evidence="3 4">24NR</strain>
    </source>
</reference>
<dbReference type="OrthoDB" id="9812409at2"/>
<feature type="transmembrane region" description="Helical" evidence="1">
    <location>
        <begin position="97"/>
        <end position="119"/>
    </location>
</feature>
<dbReference type="Proteomes" id="UP000287687">
    <property type="component" value="Unassembled WGS sequence"/>
</dbReference>
<name>A0A3S3U0V0_9HYPH</name>
<sequence>MSSLLALFIGAVAGLRAMTAPAVVAWAAQFGWLNLSGTWLAFLGSSWAVLILTLLAGVEFVTDQLPATPSRKVPQQFAARILTGGLSGAALGMPYGYWLAGLVSGVIGAVIGTLGGATARAKLAAKFGRDAPAAFIEDAVAVIAAIVVVALLPGAPVR</sequence>
<keyword evidence="1" id="KW-0812">Transmembrane</keyword>
<keyword evidence="1" id="KW-1133">Transmembrane helix</keyword>
<evidence type="ECO:0000256" key="1">
    <source>
        <dbReference type="SAM" id="Phobius"/>
    </source>
</evidence>
<evidence type="ECO:0000313" key="3">
    <source>
        <dbReference type="EMBL" id="RWX79286.1"/>
    </source>
</evidence>
<comment type="caution">
    <text evidence="3">The sequence shown here is derived from an EMBL/GenBank/DDBJ whole genome shotgun (WGS) entry which is preliminary data.</text>
</comment>
<protein>
    <submittedName>
        <fullName evidence="3">DUF4126 family protein</fullName>
    </submittedName>
</protein>
<keyword evidence="4" id="KW-1185">Reference proteome</keyword>
<feature type="transmembrane region" description="Helical" evidence="1">
    <location>
        <begin position="131"/>
        <end position="152"/>
    </location>
</feature>
<keyword evidence="1" id="KW-0472">Membrane</keyword>